<reference evidence="2 3" key="1">
    <citation type="journal article" date="2014" name="Nat. Commun.">
        <title>Molecular traces of alternative social organization in a termite genome.</title>
        <authorList>
            <person name="Terrapon N."/>
            <person name="Li C."/>
            <person name="Robertson H.M."/>
            <person name="Ji L."/>
            <person name="Meng X."/>
            <person name="Booth W."/>
            <person name="Chen Z."/>
            <person name="Childers C.P."/>
            <person name="Glastad K.M."/>
            <person name="Gokhale K."/>
            <person name="Gowin J."/>
            <person name="Gronenberg W."/>
            <person name="Hermansen R.A."/>
            <person name="Hu H."/>
            <person name="Hunt B.G."/>
            <person name="Huylmans A.K."/>
            <person name="Khalil S.M."/>
            <person name="Mitchell R.D."/>
            <person name="Munoz-Torres M.C."/>
            <person name="Mustard J.A."/>
            <person name="Pan H."/>
            <person name="Reese J.T."/>
            <person name="Scharf M.E."/>
            <person name="Sun F."/>
            <person name="Vogel H."/>
            <person name="Xiao J."/>
            <person name="Yang W."/>
            <person name="Yang Z."/>
            <person name="Yang Z."/>
            <person name="Zhou J."/>
            <person name="Zhu J."/>
            <person name="Brent C.S."/>
            <person name="Elsik C.G."/>
            <person name="Goodisman M.A."/>
            <person name="Liberles D.A."/>
            <person name="Roe R.M."/>
            <person name="Vargo E.L."/>
            <person name="Vilcinskas A."/>
            <person name="Wang J."/>
            <person name="Bornberg-Bauer E."/>
            <person name="Korb J."/>
            <person name="Zhang G."/>
            <person name="Liebig J."/>
        </authorList>
    </citation>
    <scope>NUCLEOTIDE SEQUENCE [LARGE SCALE GENOMIC DNA]</scope>
    <source>
        <tissue evidence="2">Whole organism</tissue>
    </source>
</reference>
<feature type="signal peptide" evidence="1">
    <location>
        <begin position="1"/>
        <end position="22"/>
    </location>
</feature>
<protein>
    <submittedName>
        <fullName evidence="2">Uncharacterized protein</fullName>
    </submittedName>
</protein>
<evidence type="ECO:0000256" key="1">
    <source>
        <dbReference type="SAM" id="SignalP"/>
    </source>
</evidence>
<keyword evidence="3" id="KW-1185">Reference proteome</keyword>
<dbReference type="EMBL" id="KK871584">
    <property type="protein sequence ID" value="KDQ71548.1"/>
    <property type="molecule type" value="Genomic_DNA"/>
</dbReference>
<evidence type="ECO:0000313" key="3">
    <source>
        <dbReference type="Proteomes" id="UP000027135"/>
    </source>
</evidence>
<feature type="chain" id="PRO_5001643957" evidence="1">
    <location>
        <begin position="23"/>
        <end position="114"/>
    </location>
</feature>
<accession>A0A067QEP5</accession>
<dbReference type="InParanoid" id="A0A067QEP5"/>
<name>A0A067QEP5_ZOONE</name>
<sequence>MRFKIQTAVKLTMLILWVSTCGLKGNIPPPSSTQKTNINKLGRNFSRRSALQTYLPPSLNAVSGCKCYSNGEGYNAEGCQDIQCDGRTLRRLRILFWAGTPHSSVPGENVSYTI</sequence>
<dbReference type="Proteomes" id="UP000027135">
    <property type="component" value="Unassembled WGS sequence"/>
</dbReference>
<gene>
    <name evidence="2" type="ORF">L798_09945</name>
</gene>
<evidence type="ECO:0000313" key="2">
    <source>
        <dbReference type="EMBL" id="KDQ71548.1"/>
    </source>
</evidence>
<organism evidence="2 3">
    <name type="scientific">Zootermopsis nevadensis</name>
    <name type="common">Dampwood termite</name>
    <dbReference type="NCBI Taxonomy" id="136037"/>
    <lineage>
        <taxon>Eukaryota</taxon>
        <taxon>Metazoa</taxon>
        <taxon>Ecdysozoa</taxon>
        <taxon>Arthropoda</taxon>
        <taxon>Hexapoda</taxon>
        <taxon>Insecta</taxon>
        <taxon>Pterygota</taxon>
        <taxon>Neoptera</taxon>
        <taxon>Polyneoptera</taxon>
        <taxon>Dictyoptera</taxon>
        <taxon>Blattodea</taxon>
        <taxon>Blattoidea</taxon>
        <taxon>Termitoidae</taxon>
        <taxon>Termopsidae</taxon>
        <taxon>Zootermopsis</taxon>
    </lineage>
</organism>
<dbReference type="AlphaFoldDB" id="A0A067QEP5"/>
<keyword evidence="1" id="KW-0732">Signal</keyword>
<proteinExistence type="predicted"/>